<dbReference type="PANTHER" id="PTHR43329">
    <property type="entry name" value="EPOXIDE HYDROLASE"/>
    <property type="match status" value="1"/>
</dbReference>
<dbReference type="RefSeq" id="WP_276235208.1">
    <property type="nucleotide sequence ID" value="NZ_CP119802.1"/>
</dbReference>
<dbReference type="InterPro" id="IPR000073">
    <property type="entry name" value="AB_hydrolase_1"/>
</dbReference>
<evidence type="ECO:0000313" key="3">
    <source>
        <dbReference type="EMBL" id="MFC7234207.1"/>
    </source>
</evidence>
<comment type="caution">
    <text evidence="3">The sequence shown here is derived from an EMBL/GenBank/DDBJ whole genome shotgun (WGS) entry which is preliminary data.</text>
</comment>
<dbReference type="InterPro" id="IPR029058">
    <property type="entry name" value="AB_hydrolase_fold"/>
</dbReference>
<dbReference type="PRINTS" id="PR00412">
    <property type="entry name" value="EPOXHYDRLASE"/>
</dbReference>
<dbReference type="EMBL" id="JBHTAP010000001">
    <property type="protein sequence ID" value="MFC7234207.1"/>
    <property type="molecule type" value="Genomic_DNA"/>
</dbReference>
<accession>A0ABD5ZLR4</accession>
<dbReference type="Gene3D" id="3.40.50.1820">
    <property type="entry name" value="alpha/beta hydrolase"/>
    <property type="match status" value="1"/>
</dbReference>
<evidence type="ECO:0000259" key="2">
    <source>
        <dbReference type="Pfam" id="PF12697"/>
    </source>
</evidence>
<dbReference type="Proteomes" id="UP001596398">
    <property type="component" value="Unassembled WGS sequence"/>
</dbReference>
<gene>
    <name evidence="3" type="ORF">ACFQJ4_02635</name>
</gene>
<dbReference type="SUPFAM" id="SSF53474">
    <property type="entry name" value="alpha/beta-Hydrolases"/>
    <property type="match status" value="1"/>
</dbReference>
<evidence type="ECO:0000256" key="1">
    <source>
        <dbReference type="ARBA" id="ARBA00022801"/>
    </source>
</evidence>
<dbReference type="InterPro" id="IPR000639">
    <property type="entry name" value="Epox_hydrolase-like"/>
</dbReference>
<feature type="domain" description="AB hydrolase-1" evidence="2">
    <location>
        <begin position="29"/>
        <end position="275"/>
    </location>
</feature>
<sequence>MDTEGERFAVTANGREFVGRAFGEGEPWLCLHGFPDDPRTFDRLAAELDGVRLLAPYMRGYGPTGGSPDDDYSPAAIGRDAAALAEALDTRFVVGHDWGAVAAYGALRSDTVERAATMAVPPRFDALLFAYPSQFLRSWYIWLFQAPGAVRLLRARDFALVDALYGSWSPGFDDEAHVARVKRTLAEGDTAANAVAYYRDMVAATVEGVRANGIRDPSEGHVFETPTLLLTGADDRCIGTQLYDRAGEAFETCRVGRVRDAGHFLHRERPAVVADELRAWFA</sequence>
<keyword evidence="1 3" id="KW-0378">Hydrolase</keyword>
<organism evidence="3 4">
    <name type="scientific">Halosegnis marinus</name>
    <dbReference type="NCBI Taxonomy" id="3034023"/>
    <lineage>
        <taxon>Archaea</taxon>
        <taxon>Methanobacteriati</taxon>
        <taxon>Methanobacteriota</taxon>
        <taxon>Stenosarchaea group</taxon>
        <taxon>Halobacteria</taxon>
        <taxon>Halobacteriales</taxon>
        <taxon>Natronomonadaceae</taxon>
        <taxon>Halosegnis</taxon>
    </lineage>
</organism>
<dbReference type="GO" id="GO:0016787">
    <property type="term" value="F:hydrolase activity"/>
    <property type="evidence" value="ECO:0007669"/>
    <property type="project" value="UniProtKB-KW"/>
</dbReference>
<protein>
    <submittedName>
        <fullName evidence="3">Alpha/beta fold hydrolase</fullName>
    </submittedName>
</protein>
<dbReference type="AlphaFoldDB" id="A0ABD5ZLR4"/>
<proteinExistence type="predicted"/>
<dbReference type="GeneID" id="79265872"/>
<dbReference type="Pfam" id="PF12697">
    <property type="entry name" value="Abhydrolase_6"/>
    <property type="match status" value="1"/>
</dbReference>
<keyword evidence="4" id="KW-1185">Reference proteome</keyword>
<reference evidence="3 4" key="1">
    <citation type="journal article" date="2019" name="Int. J. Syst. Evol. Microbiol.">
        <title>The Global Catalogue of Microorganisms (GCM) 10K type strain sequencing project: providing services to taxonomists for standard genome sequencing and annotation.</title>
        <authorList>
            <consortium name="The Broad Institute Genomics Platform"/>
            <consortium name="The Broad Institute Genome Sequencing Center for Infectious Disease"/>
            <person name="Wu L."/>
            <person name="Ma J."/>
        </authorList>
    </citation>
    <scope>NUCLEOTIDE SEQUENCE [LARGE SCALE GENOMIC DNA]</scope>
    <source>
        <strain evidence="3 4">DT85</strain>
    </source>
</reference>
<name>A0ABD5ZLR4_9EURY</name>
<evidence type="ECO:0000313" key="4">
    <source>
        <dbReference type="Proteomes" id="UP001596398"/>
    </source>
</evidence>